<evidence type="ECO:0000313" key="3">
    <source>
        <dbReference type="Proteomes" id="UP000622552"/>
    </source>
</evidence>
<feature type="compositionally biased region" description="Pro residues" evidence="1">
    <location>
        <begin position="77"/>
        <end position="86"/>
    </location>
</feature>
<gene>
    <name evidence="2" type="ORF">IW245_002982</name>
</gene>
<dbReference type="RefSeq" id="WP_197003718.1">
    <property type="nucleotide sequence ID" value="NZ_BONS01000016.1"/>
</dbReference>
<dbReference type="Proteomes" id="UP000622552">
    <property type="component" value="Unassembled WGS sequence"/>
</dbReference>
<proteinExistence type="predicted"/>
<keyword evidence="3" id="KW-1185">Reference proteome</keyword>
<reference evidence="2" key="1">
    <citation type="submission" date="2020-11" db="EMBL/GenBank/DDBJ databases">
        <title>Sequencing the genomes of 1000 actinobacteria strains.</title>
        <authorList>
            <person name="Klenk H.-P."/>
        </authorList>
    </citation>
    <scope>NUCLEOTIDE SEQUENCE</scope>
    <source>
        <strain evidence="2">DSM 45356</strain>
    </source>
</reference>
<sequence>MVEGTDNARQARFATWVTLITALPELITGGVLLWKTFGPTSPAEAQSQPAGPSATGSPAGPSGPSWAAPTATAGPGTPVPSPVVAPVPSPTVDRPLVGTACVPGVWKLQHAVGHVENHTGTLSLASEGYVMTFTALGGGLVDMGGGVWFAGQIDGQSTKVRTTGATGFRWQATAEGLSITYGASSLFATTYVDDVAKASGPDAYKDGVESFSCTGDSLRLVDRLSTSELTRIG</sequence>
<evidence type="ECO:0000256" key="1">
    <source>
        <dbReference type="SAM" id="MobiDB-lite"/>
    </source>
</evidence>
<evidence type="ECO:0000313" key="2">
    <source>
        <dbReference type="EMBL" id="MBG6136788.1"/>
    </source>
</evidence>
<dbReference type="AlphaFoldDB" id="A0A8J7GAH5"/>
<comment type="caution">
    <text evidence="2">The sequence shown here is derived from an EMBL/GenBank/DDBJ whole genome shotgun (WGS) entry which is preliminary data.</text>
</comment>
<dbReference type="EMBL" id="JADOUF010000001">
    <property type="protein sequence ID" value="MBG6136788.1"/>
    <property type="molecule type" value="Genomic_DNA"/>
</dbReference>
<name>A0A8J7GAH5_9ACTN</name>
<accession>A0A8J7GAH5</accession>
<protein>
    <submittedName>
        <fullName evidence="2">Uncharacterized protein</fullName>
    </submittedName>
</protein>
<feature type="compositionally biased region" description="Low complexity" evidence="1">
    <location>
        <begin position="49"/>
        <end position="76"/>
    </location>
</feature>
<feature type="region of interest" description="Disordered" evidence="1">
    <location>
        <begin position="40"/>
        <end position="86"/>
    </location>
</feature>
<organism evidence="2 3">
    <name type="scientific">Longispora fulva</name>
    <dbReference type="NCBI Taxonomy" id="619741"/>
    <lineage>
        <taxon>Bacteria</taxon>
        <taxon>Bacillati</taxon>
        <taxon>Actinomycetota</taxon>
        <taxon>Actinomycetes</taxon>
        <taxon>Micromonosporales</taxon>
        <taxon>Micromonosporaceae</taxon>
        <taxon>Longispora</taxon>
    </lineage>
</organism>